<evidence type="ECO:0000313" key="2">
    <source>
        <dbReference type="EMBL" id="KAL2818675.1"/>
    </source>
</evidence>
<dbReference type="InterPro" id="IPR029058">
    <property type="entry name" value="AB_hydrolase_fold"/>
</dbReference>
<gene>
    <name evidence="2" type="ORF">BJX63DRAFT_439953</name>
</gene>
<evidence type="ECO:0000259" key="1">
    <source>
        <dbReference type="Pfam" id="PF12697"/>
    </source>
</evidence>
<keyword evidence="3" id="KW-1185">Reference proteome</keyword>
<dbReference type="InterPro" id="IPR000073">
    <property type="entry name" value="AB_hydrolase_1"/>
</dbReference>
<name>A0ABR4HT51_9EURO</name>
<dbReference type="PANTHER" id="PTHR37017">
    <property type="entry name" value="AB HYDROLASE-1 DOMAIN-CONTAINING PROTEIN-RELATED"/>
    <property type="match status" value="1"/>
</dbReference>
<reference evidence="2 3" key="1">
    <citation type="submission" date="2024-07" db="EMBL/GenBank/DDBJ databases">
        <title>Section-level genome sequencing and comparative genomics of Aspergillus sections Usti and Cavernicolus.</title>
        <authorList>
            <consortium name="Lawrence Berkeley National Laboratory"/>
            <person name="Nybo J.L."/>
            <person name="Vesth T.C."/>
            <person name="Theobald S."/>
            <person name="Frisvad J.C."/>
            <person name="Larsen T.O."/>
            <person name="Kjaerboelling I."/>
            <person name="Rothschild-Mancinelli K."/>
            <person name="Lyhne E.K."/>
            <person name="Kogle M.E."/>
            <person name="Barry K."/>
            <person name="Clum A."/>
            <person name="Na H."/>
            <person name="Ledsgaard L."/>
            <person name="Lin J."/>
            <person name="Lipzen A."/>
            <person name="Kuo A."/>
            <person name="Riley R."/>
            <person name="Mondo S."/>
            <person name="Labutti K."/>
            <person name="Haridas S."/>
            <person name="Pangalinan J."/>
            <person name="Salamov A.A."/>
            <person name="Simmons B.A."/>
            <person name="Magnuson J.K."/>
            <person name="Chen J."/>
            <person name="Drula E."/>
            <person name="Henrissat B."/>
            <person name="Wiebenga A."/>
            <person name="Lubbers R.J."/>
            <person name="Gomes A.C."/>
            <person name="Makela M.R."/>
            <person name="Stajich J."/>
            <person name="Grigoriev I.V."/>
            <person name="Mortensen U.H."/>
            <person name="De Vries R.P."/>
            <person name="Baker S.E."/>
            <person name="Andersen M.R."/>
        </authorList>
    </citation>
    <scope>NUCLEOTIDE SEQUENCE [LARGE SCALE GENOMIC DNA]</scope>
    <source>
        <strain evidence="2 3">CBS 588.65</strain>
    </source>
</reference>
<dbReference type="Gene3D" id="3.40.50.1820">
    <property type="entry name" value="alpha/beta hydrolase"/>
    <property type="match status" value="1"/>
</dbReference>
<dbReference type="Proteomes" id="UP001610334">
    <property type="component" value="Unassembled WGS sequence"/>
</dbReference>
<dbReference type="PANTHER" id="PTHR37017:SF11">
    <property type="entry name" value="ESTERASE_LIPASE_THIOESTERASE DOMAIN-CONTAINING PROTEIN"/>
    <property type="match status" value="1"/>
</dbReference>
<comment type="caution">
    <text evidence="2">The sequence shown here is derived from an EMBL/GenBank/DDBJ whole genome shotgun (WGS) entry which is preliminary data.</text>
</comment>
<proteinExistence type="predicted"/>
<organism evidence="2 3">
    <name type="scientific">Aspergillus granulosus</name>
    <dbReference type="NCBI Taxonomy" id="176169"/>
    <lineage>
        <taxon>Eukaryota</taxon>
        <taxon>Fungi</taxon>
        <taxon>Dikarya</taxon>
        <taxon>Ascomycota</taxon>
        <taxon>Pezizomycotina</taxon>
        <taxon>Eurotiomycetes</taxon>
        <taxon>Eurotiomycetidae</taxon>
        <taxon>Eurotiales</taxon>
        <taxon>Aspergillaceae</taxon>
        <taxon>Aspergillus</taxon>
        <taxon>Aspergillus subgen. Nidulantes</taxon>
    </lineage>
</organism>
<protein>
    <submittedName>
        <fullName evidence="2">Alpha/beta-hydrolase</fullName>
    </submittedName>
</protein>
<dbReference type="EMBL" id="JBFXLT010000013">
    <property type="protein sequence ID" value="KAL2818675.1"/>
    <property type="molecule type" value="Genomic_DNA"/>
</dbReference>
<sequence>MSQTTIVFVPGAFHSPDYYDPVRTLLEAKGYATTAVSLPTVGSTASMTDDAAAIQAVTSKLADAGHRIVLVMHSYGGIPGTQSAKDLSWETRQQTGKPGGIVALVYLAAYLVKEGMGVQNQSWRDDIPNFLTIKDGLIFYDASAAIENFYSDFLPEHDAKGCAERLQPQSVASWTEELSYAAHRDIPATYLLCKNDGSIPIDIQRRFVGNAEGMISTVTCEAGHSPMVTVPSVVVDTIVKAAIN</sequence>
<dbReference type="Pfam" id="PF12697">
    <property type="entry name" value="Abhydrolase_6"/>
    <property type="match status" value="1"/>
</dbReference>
<feature type="domain" description="AB hydrolase-1" evidence="1">
    <location>
        <begin position="6"/>
        <end position="236"/>
    </location>
</feature>
<dbReference type="InterPro" id="IPR052897">
    <property type="entry name" value="Sec-Metab_Biosynth_Hydrolase"/>
</dbReference>
<accession>A0ABR4HT51</accession>
<evidence type="ECO:0000313" key="3">
    <source>
        <dbReference type="Proteomes" id="UP001610334"/>
    </source>
</evidence>
<dbReference type="SUPFAM" id="SSF53474">
    <property type="entry name" value="alpha/beta-Hydrolases"/>
    <property type="match status" value="1"/>
</dbReference>